<feature type="region of interest" description="Disordered" evidence="3">
    <location>
        <begin position="500"/>
        <end position="522"/>
    </location>
</feature>
<keyword evidence="1" id="KW-0343">GTPase activation</keyword>
<dbReference type="InterPro" id="IPR002913">
    <property type="entry name" value="START_lipid-bd_dom"/>
</dbReference>
<dbReference type="SMART" id="SM00234">
    <property type="entry name" value="START"/>
    <property type="match status" value="1"/>
</dbReference>
<name>A0A336K5S7_CULSO</name>
<feature type="region of interest" description="Disordered" evidence="3">
    <location>
        <begin position="389"/>
        <end position="410"/>
    </location>
</feature>
<dbReference type="GO" id="GO:0035023">
    <property type="term" value="P:regulation of Rho protein signal transduction"/>
    <property type="evidence" value="ECO:0007669"/>
    <property type="project" value="TreeGrafter"/>
</dbReference>
<reference evidence="7" key="2">
    <citation type="submission" date="2018-07" db="EMBL/GenBank/DDBJ databases">
        <authorList>
            <person name="Quirk P.G."/>
            <person name="Krulwich T.A."/>
        </authorList>
    </citation>
    <scope>NUCLEOTIDE SEQUENCE</scope>
</reference>
<sequence>MDSNSTYDPYDEIAETFEKLAPTSLQKLNQNSPSRYIDKNHFQQNVPDRTSSNLLKYEKHSTIPLQSFKSVYNASNHHNKKHGTCMKYFESIFPNTLEKKKFDFVKKRTKFLSVCNLHHSLNSLQSVHSYSVNDFTNIESGIEVSNSSIDFGGNDANFHSHSLKNYQHDITNTTYPLFGNDSYSNIDILSQLSDNDENDRFQNQSCFYMRCNSFPTSSHENQKRINMNKKDKQKFDEVLTTRSNSAPIVTKIPNDVFFFSNMVRCSRSQSGKNIAEIEALEACNWLKAAGFPQYASMFQENLFPIDLSTVAKDHPFLENDPLQSLYRRLVILNKCAKIRVELQKKTAVSLMDEESDDENCALSENWSFEPQIRRWSRIVEMGPIELNIQRDSDSKESSSDSRESSTERSDLSAIELLGFSTLPLGLAAHPSGTQQGFPNKFKRTGSEKLKHGAKALLKKVESIKAQRRKRHSSRKAIFMNEPGFLDITSIDECFQKKRPSNLKYSKSNPASPMPSSPIHGTSLQLQNSNFLSPIVFPKTKKEQSSCIIVRKSKDKKSGDETSHCSDSSQDSSGKSKSTISVKKPSRIKRFLQRSQPDECETLSDSECQITKENIKHEKTLSSIKSASNLNVPKPIRRGGSLNLGKESKDFNEGFQRKGFRSRSTLKSVKSKVDEPSNTLSIKKESLNRWHSFQKTERKTSFALSLPLEPSRRKSSISGVQLSAMSCGQLQVVRKLALVTLTGYMERYCPSHKSGWQHWELPKFIKKIKAPDYKDKKVFGVPILLTVQRTGHSLPLSIQGALKWLRLNAIECVGLFRKSGVKSRIAKLKWIVETSDDDSLSLFEGQLAYDVADMVKQYFRDLPESILTKKLTDTFLSIFKHGSMYNQMTSHNLAVCLAPSIFQNTIYRTPDAKDFMDAHASHECLAYMIQNYKSLFTISHDRFSKCSFNYMDESKPVTIDNLWNGNWNAYVYESTKATIKEGRERSRGWVSINSLESSIEISYKKVGDGHPLRLWRVCTEIDAEINEVQHHIVKQRQLWDPNLLRSRIVENLNERSHIYQYVVGGLYISDYCVLRSVQTDLPKGACVIIETSVEHPDAYPLLSGVRGVILASRYLLEPCSIPKKTKIMHLARVDTKGHTPEWYNSVYGHLISQYMSKIKSNCNHNSNTFPNMGSELTI</sequence>
<keyword evidence="2" id="KW-0597">Phosphoprotein</keyword>
<dbReference type="GO" id="GO:0007165">
    <property type="term" value="P:signal transduction"/>
    <property type="evidence" value="ECO:0007669"/>
    <property type="project" value="InterPro"/>
</dbReference>
<dbReference type="GO" id="GO:0008289">
    <property type="term" value="F:lipid binding"/>
    <property type="evidence" value="ECO:0007669"/>
    <property type="project" value="InterPro"/>
</dbReference>
<dbReference type="PANTHER" id="PTHR12659:SF7">
    <property type="entry name" value="CROSSVEINLESS C, ISOFORM C"/>
    <property type="match status" value="1"/>
</dbReference>
<evidence type="ECO:0000256" key="2">
    <source>
        <dbReference type="ARBA" id="ARBA00022553"/>
    </source>
</evidence>
<dbReference type="PANTHER" id="PTHR12659">
    <property type="entry name" value="RHO-TYPE GTPASE ACTIVATING PROTEIN"/>
    <property type="match status" value="1"/>
</dbReference>
<dbReference type="VEuPathDB" id="VectorBase:CSON002268"/>
<dbReference type="OMA" id="CVNAMST"/>
<dbReference type="PROSITE" id="PS50238">
    <property type="entry name" value="RHOGAP"/>
    <property type="match status" value="1"/>
</dbReference>
<dbReference type="InterPro" id="IPR013761">
    <property type="entry name" value="SAM/pointed_sf"/>
</dbReference>
<dbReference type="PROSITE" id="PS50848">
    <property type="entry name" value="START"/>
    <property type="match status" value="1"/>
</dbReference>
<gene>
    <name evidence="6" type="primary">CSON002268</name>
</gene>
<dbReference type="AlphaFoldDB" id="A0A336K5S7"/>
<evidence type="ECO:0000256" key="3">
    <source>
        <dbReference type="SAM" id="MobiDB-lite"/>
    </source>
</evidence>
<feature type="region of interest" description="Disordered" evidence="3">
    <location>
        <begin position="547"/>
        <end position="595"/>
    </location>
</feature>
<dbReference type="Gene3D" id="1.10.555.10">
    <property type="entry name" value="Rho GTPase activation protein"/>
    <property type="match status" value="2"/>
</dbReference>
<dbReference type="InterPro" id="IPR000198">
    <property type="entry name" value="RhoGAP_dom"/>
</dbReference>
<dbReference type="SUPFAM" id="SSF48350">
    <property type="entry name" value="GTPase activation domain, GAP"/>
    <property type="match status" value="1"/>
</dbReference>
<dbReference type="GO" id="GO:0030036">
    <property type="term" value="P:actin cytoskeleton organization"/>
    <property type="evidence" value="ECO:0007669"/>
    <property type="project" value="TreeGrafter"/>
</dbReference>
<dbReference type="EMBL" id="UFQT01000137">
    <property type="protein sequence ID" value="SSX20706.1"/>
    <property type="molecule type" value="Genomic_DNA"/>
</dbReference>
<evidence type="ECO:0000313" key="7">
    <source>
        <dbReference type="EMBL" id="SSX20706.1"/>
    </source>
</evidence>
<dbReference type="InterPro" id="IPR008936">
    <property type="entry name" value="Rho_GTPase_activation_prot"/>
</dbReference>
<dbReference type="GO" id="GO:0005096">
    <property type="term" value="F:GTPase activator activity"/>
    <property type="evidence" value="ECO:0007669"/>
    <property type="project" value="UniProtKB-KW"/>
</dbReference>
<dbReference type="SUPFAM" id="SSF47769">
    <property type="entry name" value="SAM/Pointed domain"/>
    <property type="match status" value="1"/>
</dbReference>
<evidence type="ECO:0000259" key="5">
    <source>
        <dbReference type="PROSITE" id="PS50848"/>
    </source>
</evidence>
<feature type="domain" description="Rho-GAP" evidence="4">
    <location>
        <begin position="780"/>
        <end position="969"/>
    </location>
</feature>
<evidence type="ECO:0000259" key="4">
    <source>
        <dbReference type="PROSITE" id="PS50238"/>
    </source>
</evidence>
<evidence type="ECO:0000313" key="6">
    <source>
        <dbReference type="EMBL" id="SSX00326.1"/>
    </source>
</evidence>
<reference evidence="6" key="1">
    <citation type="submission" date="2018-04" db="EMBL/GenBank/DDBJ databases">
        <authorList>
            <person name="Go L.Y."/>
            <person name="Mitchell J.A."/>
        </authorList>
    </citation>
    <scope>NUCLEOTIDE SEQUENCE</scope>
    <source>
        <tissue evidence="6">Whole organism</tissue>
    </source>
</reference>
<dbReference type="InterPro" id="IPR023393">
    <property type="entry name" value="START-like_dom_sf"/>
</dbReference>
<proteinExistence type="predicted"/>
<feature type="domain" description="START" evidence="5">
    <location>
        <begin position="972"/>
        <end position="1142"/>
    </location>
</feature>
<dbReference type="Gene3D" id="1.10.287.2070">
    <property type="match status" value="1"/>
</dbReference>
<dbReference type="Pfam" id="PF00620">
    <property type="entry name" value="RhoGAP"/>
    <property type="match status" value="1"/>
</dbReference>
<dbReference type="Pfam" id="PF01852">
    <property type="entry name" value="START"/>
    <property type="match status" value="1"/>
</dbReference>
<evidence type="ECO:0000256" key="1">
    <source>
        <dbReference type="ARBA" id="ARBA00022468"/>
    </source>
</evidence>
<dbReference type="EMBL" id="UFQS01000137">
    <property type="protein sequence ID" value="SSX00326.1"/>
    <property type="molecule type" value="Genomic_DNA"/>
</dbReference>
<dbReference type="Gene3D" id="3.30.530.20">
    <property type="match status" value="1"/>
</dbReference>
<protein>
    <submittedName>
        <fullName evidence="6">CSON002268 protein</fullName>
    </submittedName>
</protein>
<accession>A0A336K5S7</accession>
<organism evidence="6">
    <name type="scientific">Culicoides sonorensis</name>
    <name type="common">Biting midge</name>
    <dbReference type="NCBI Taxonomy" id="179676"/>
    <lineage>
        <taxon>Eukaryota</taxon>
        <taxon>Metazoa</taxon>
        <taxon>Ecdysozoa</taxon>
        <taxon>Arthropoda</taxon>
        <taxon>Hexapoda</taxon>
        <taxon>Insecta</taxon>
        <taxon>Pterygota</taxon>
        <taxon>Neoptera</taxon>
        <taxon>Endopterygota</taxon>
        <taxon>Diptera</taxon>
        <taxon>Nematocera</taxon>
        <taxon>Chironomoidea</taxon>
        <taxon>Ceratopogonidae</taxon>
        <taxon>Ceratopogoninae</taxon>
        <taxon>Culicoides</taxon>
        <taxon>Monoculicoides</taxon>
    </lineage>
</organism>
<dbReference type="SMART" id="SM00324">
    <property type="entry name" value="RhoGAP"/>
    <property type="match status" value="1"/>
</dbReference>
<feature type="compositionally biased region" description="Low complexity" evidence="3">
    <location>
        <begin position="564"/>
        <end position="582"/>
    </location>
</feature>
<dbReference type="SUPFAM" id="SSF55961">
    <property type="entry name" value="Bet v1-like"/>
    <property type="match status" value="1"/>
</dbReference>